<reference evidence="1" key="2">
    <citation type="submission" date="2022-09" db="EMBL/GenBank/DDBJ databases">
        <authorList>
            <person name="Fergusson C."/>
            <person name="Paulo B.S."/>
            <person name="Eustaquio A.S."/>
            <person name="Linington R."/>
        </authorList>
    </citation>
    <scope>NUCLEOTIDE SEQUENCE</scope>
    <source>
        <strain evidence="1">RL17-338-BIF-B</strain>
    </source>
</reference>
<dbReference type="SUPFAM" id="SSF110849">
    <property type="entry name" value="ParB/Sulfiredoxin"/>
    <property type="match status" value="1"/>
</dbReference>
<proteinExistence type="predicted"/>
<dbReference type="EMBL" id="MTZV01000006">
    <property type="protein sequence ID" value="PCE22692.1"/>
    <property type="molecule type" value="Genomic_DNA"/>
</dbReference>
<reference evidence="2 3" key="1">
    <citation type="submission" date="2017-01" db="EMBL/GenBank/DDBJ databases">
        <title>Whole-Genome Shotgun Sequencing of Two beta-Proteobacterial Species in Search of the Bulgecin Biosynthetic Cluster.</title>
        <authorList>
            <person name="Horsman M.E."/>
            <person name="Marous D.R."/>
            <person name="Li R."/>
            <person name="Oliver R.A."/>
            <person name="Byun B."/>
            <person name="Emrich S.J."/>
            <person name="Boggess B."/>
            <person name="Townsend C.A."/>
            <person name="Mobashery S."/>
        </authorList>
    </citation>
    <scope>NUCLEOTIDE SEQUENCE [LARGE SCALE GENOMIC DNA]</scope>
    <source>
        <strain evidence="2 3">ATCC 31363</strain>
    </source>
</reference>
<evidence type="ECO:0000313" key="1">
    <source>
        <dbReference type="EMBL" id="MEQ5842411.1"/>
    </source>
</evidence>
<dbReference type="AlphaFoldDB" id="A0A2A4EQJ6"/>
<dbReference type="Proteomes" id="UP000218022">
    <property type="component" value="Unassembled WGS sequence"/>
</dbReference>
<dbReference type="EMBL" id="JAOALG010000002">
    <property type="protein sequence ID" value="MEQ5842411.1"/>
    <property type="molecule type" value="Genomic_DNA"/>
</dbReference>
<evidence type="ECO:0000313" key="4">
    <source>
        <dbReference type="Proteomes" id="UP001469089"/>
    </source>
</evidence>
<accession>A0A2A4EQJ6</accession>
<gene>
    <name evidence="2" type="ORF">BWP39_23725</name>
    <name evidence="1" type="ORF">N0A02_23465</name>
</gene>
<sequence length="142" mass="15998">MNSEVHRRPDAACLKVILLPPETLKPTEETVPARLREVSDSLLATGIWHTPILVERSSLVVMDGHHRHAFALAHGFARVPCLLLSYSDVRLESRHKDQLVTPAEVITRGLEGRLYPAKSTRHIAQPWAETTCSYSLEELRMT</sequence>
<dbReference type="InterPro" id="IPR036086">
    <property type="entry name" value="ParB/Sulfiredoxin_sf"/>
</dbReference>
<dbReference type="RefSeq" id="WP_349544269.1">
    <property type="nucleotide sequence ID" value="NZ_JAOALG010000002.1"/>
</dbReference>
<dbReference type="Proteomes" id="UP001469089">
    <property type="component" value="Unassembled WGS sequence"/>
</dbReference>
<name>A0A2A4EQJ6_9BURK</name>
<evidence type="ECO:0000313" key="3">
    <source>
        <dbReference type="Proteomes" id="UP000218022"/>
    </source>
</evidence>
<dbReference type="Gene3D" id="3.90.1530.10">
    <property type="entry name" value="Conserved hypothetical protein from pyrococcus furiosus pfu- 392566-001, ParB domain"/>
    <property type="match status" value="1"/>
</dbReference>
<reference evidence="1 4" key="3">
    <citation type="journal article" date="2024" name="Chem. Sci.">
        <title>Discovery of a lagriamide polyketide by integrated genome mining, isotopic labeling, and untargeted metabolomics.</title>
        <authorList>
            <person name="Fergusson C.H."/>
            <person name="Saulog J."/>
            <person name="Paulo B.S."/>
            <person name="Wilson D.M."/>
            <person name="Liu D.Y."/>
            <person name="Morehouse N.J."/>
            <person name="Waterworth S."/>
            <person name="Barkei J."/>
            <person name="Gray C.A."/>
            <person name="Kwan J.C."/>
            <person name="Eustaquio A.S."/>
            <person name="Linington R.G."/>
        </authorList>
    </citation>
    <scope>NUCLEOTIDE SEQUENCE [LARGE SCALE GENOMIC DNA]</scope>
    <source>
        <strain evidence="1 4">RL17-338-BIF-B</strain>
    </source>
</reference>
<evidence type="ECO:0000313" key="2">
    <source>
        <dbReference type="EMBL" id="PCE22692.1"/>
    </source>
</evidence>
<protein>
    <submittedName>
        <fullName evidence="2">Uncharacterized protein</fullName>
    </submittedName>
</protein>
<keyword evidence="4" id="KW-1185">Reference proteome</keyword>
<dbReference type="CDD" id="cd16400">
    <property type="entry name" value="ParB_Srx_like_nuclease"/>
    <property type="match status" value="1"/>
</dbReference>
<comment type="caution">
    <text evidence="2">The sequence shown here is derived from an EMBL/GenBank/DDBJ whole genome shotgun (WGS) entry which is preliminary data.</text>
</comment>
<organism evidence="2 3">
    <name type="scientific">Paraburkholderia acidicola</name>
    <dbReference type="NCBI Taxonomy" id="1912599"/>
    <lineage>
        <taxon>Bacteria</taxon>
        <taxon>Pseudomonadati</taxon>
        <taxon>Pseudomonadota</taxon>
        <taxon>Betaproteobacteria</taxon>
        <taxon>Burkholderiales</taxon>
        <taxon>Burkholderiaceae</taxon>
        <taxon>Paraburkholderia</taxon>
    </lineage>
</organism>